<dbReference type="EMBL" id="KF602051">
    <property type="protein sequence ID" value="AHE40225.1"/>
    <property type="molecule type" value="Genomic_DNA"/>
</dbReference>
<name>V9Z407_9ACTN</name>
<keyword evidence="3" id="KW-0614">Plasmid</keyword>
<feature type="transmembrane region" description="Helical" evidence="2">
    <location>
        <begin position="262"/>
        <end position="282"/>
    </location>
</feature>
<proteinExistence type="predicted"/>
<feature type="transmembrane region" description="Helical" evidence="2">
    <location>
        <begin position="12"/>
        <end position="41"/>
    </location>
</feature>
<feature type="transmembrane region" description="Helical" evidence="2">
    <location>
        <begin position="161"/>
        <end position="184"/>
    </location>
</feature>
<evidence type="ECO:0000256" key="2">
    <source>
        <dbReference type="SAM" id="Phobius"/>
    </source>
</evidence>
<feature type="transmembrane region" description="Helical" evidence="2">
    <location>
        <begin position="88"/>
        <end position="108"/>
    </location>
</feature>
<dbReference type="PANTHER" id="PTHR31272:SF4">
    <property type="entry name" value="CYTOCHROME C-TYPE BIOGENESIS PROTEIN HI_1454-RELATED"/>
    <property type="match status" value="1"/>
</dbReference>
<accession>V9Z407</accession>
<feature type="transmembrane region" description="Helical" evidence="2">
    <location>
        <begin position="53"/>
        <end position="82"/>
    </location>
</feature>
<protein>
    <submittedName>
        <fullName evidence="3">Cytochrome c biogenesis protein transmembrane region</fullName>
    </submittedName>
</protein>
<evidence type="ECO:0000313" key="3">
    <source>
        <dbReference type="EMBL" id="AHE40225.1"/>
    </source>
</evidence>
<dbReference type="InterPro" id="IPR051790">
    <property type="entry name" value="Cytochrome_c-biogenesis_DsbD"/>
</dbReference>
<feature type="transmembrane region" description="Helical" evidence="2">
    <location>
        <begin position="213"/>
        <end position="234"/>
    </location>
</feature>
<geneLocation type="plasmid" evidence="3">
    <name>pFRL6</name>
</geneLocation>
<reference evidence="3" key="1">
    <citation type="submission" date="2013-09" db="EMBL/GenBank/DDBJ databases">
        <title>Complete nucleotide sequence of Streptomyces linear plasmid pFRL6.</title>
        <authorList>
            <person name="Chen Z."/>
            <person name="Fang P."/>
            <person name="Qin Z."/>
        </authorList>
    </citation>
    <scope>NUCLEOTIDE SEQUENCE</scope>
    <source>
        <plasmid evidence="3">pFRL6</plasmid>
    </source>
</reference>
<feature type="transmembrane region" description="Helical" evidence="2">
    <location>
        <begin position="128"/>
        <end position="155"/>
    </location>
</feature>
<keyword evidence="2" id="KW-1133">Transmembrane helix</keyword>
<evidence type="ECO:0000256" key="1">
    <source>
        <dbReference type="SAM" id="MobiDB-lite"/>
    </source>
</evidence>
<organism evidence="3">
    <name type="scientific">Streptomyces sp. F12</name>
    <dbReference type="NCBI Taxonomy" id="1436084"/>
    <lineage>
        <taxon>Bacteria</taxon>
        <taxon>Bacillati</taxon>
        <taxon>Actinomycetota</taxon>
        <taxon>Actinomycetes</taxon>
        <taxon>Kitasatosporales</taxon>
        <taxon>Streptomycetaceae</taxon>
        <taxon>Streptomyces</taxon>
    </lineage>
</organism>
<gene>
    <name evidence="3" type="ORF">pFRL6_138c</name>
</gene>
<dbReference type="AlphaFoldDB" id="V9Z407"/>
<feature type="region of interest" description="Disordered" evidence="1">
    <location>
        <begin position="292"/>
        <end position="330"/>
    </location>
</feature>
<dbReference type="PANTHER" id="PTHR31272">
    <property type="entry name" value="CYTOCHROME C-TYPE BIOGENESIS PROTEIN HI_1454-RELATED"/>
    <property type="match status" value="1"/>
</dbReference>
<keyword evidence="2 3" id="KW-0812">Transmembrane</keyword>
<keyword evidence="2" id="KW-0472">Membrane</keyword>
<sequence length="330" mass="33440">MSRRGVVHMGELLFGTTLLASFLGGVVALLAPCCVSVMLPAYLATGFRRRTGILAATLVFAAGVATVIVPIGLGATALVALISGHHLLVFSIGGTAMAVGGIALLAGWKPQLPMITGRAPAGHGFGSVYGLGVFSGAASSCCAPVLAGVAVLSGAAASFPAALAVSLTYVAGMVAPLCLLALVWDRRDWSAGRLLQGRQVTLRLGRLRRRMPLGSAASGILLIAMGALTLVQAVRGPDMASGGWRVRVAADLQHAASLVTKALGWLPGWALAIILVALAVFLTRQARAHLTAPARRSPGAEAGASPPDCCDAPQPPLTTVPTSAGEDRPA</sequence>